<keyword evidence="5 10" id="KW-0819">tRNA processing</keyword>
<evidence type="ECO:0000256" key="6">
    <source>
        <dbReference type="ARBA" id="ARBA00022741"/>
    </source>
</evidence>
<evidence type="ECO:0000256" key="5">
    <source>
        <dbReference type="ARBA" id="ARBA00022694"/>
    </source>
</evidence>
<feature type="site" description="Interaction with substrate tRNA" evidence="10">
    <location>
        <position position="161"/>
    </location>
</feature>
<evidence type="ECO:0000313" key="14">
    <source>
        <dbReference type="EMBL" id="NHB77364.1"/>
    </source>
</evidence>
<evidence type="ECO:0000256" key="4">
    <source>
        <dbReference type="ARBA" id="ARBA00022679"/>
    </source>
</evidence>
<gene>
    <name evidence="10 14" type="primary">miaA</name>
    <name evidence="14" type="ORF">G8O29_11505</name>
</gene>
<dbReference type="InterPro" id="IPR018022">
    <property type="entry name" value="IPT"/>
</dbReference>
<dbReference type="Proteomes" id="UP001515660">
    <property type="component" value="Unassembled WGS sequence"/>
</dbReference>
<protein>
    <recommendedName>
        <fullName evidence="10">tRNA dimethylallyltransferase</fullName>
        <ecNumber evidence="10">2.5.1.75</ecNumber>
    </recommendedName>
    <alternativeName>
        <fullName evidence="10">Dimethylallyl diphosphate:tRNA dimethylallyltransferase</fullName>
        <shortName evidence="10">DMAPP:tRNA dimethylallyltransferase</shortName>
        <shortName evidence="10">DMATase</shortName>
    </alternativeName>
    <alternativeName>
        <fullName evidence="10">Isopentenyl-diphosphate:tRNA isopentenyltransferase</fullName>
        <shortName evidence="10">IPP transferase</shortName>
        <shortName evidence="10">IPPT</shortName>
        <shortName evidence="10">IPTase</shortName>
    </alternativeName>
</protein>
<dbReference type="PANTHER" id="PTHR11088:SF60">
    <property type="entry name" value="TRNA DIMETHYLALLYLTRANSFERASE"/>
    <property type="match status" value="1"/>
</dbReference>
<feature type="binding site" evidence="10">
    <location>
        <begin position="78"/>
        <end position="83"/>
    </location>
    <ligand>
        <name>substrate</name>
    </ligand>
</feature>
<sequence length="348" mass="37717">MQAIALVPHQRLAADLQHHAAVFGGCLRHGTPAYRFLVWTGPQNVAKARKVQQPIGRGFQVQTASISREAPVLIAGPTASGKSALALELATRDNRLIVNADALQVYANWRILTARPSPADEAAAPHALYGHVARDIIYSVGHWLRDVAPLLSQPVVIVGGTGLNFNALTRGLAEVPAIPAVVRAEADARRAAEGHAALLSELDAATAARIDRRNPARIQRAWEVLRATGRGLASWQQDTPAPLLPLDRAEALVLVPDVAWLNDRIARRFHQMLRDGALNEARANLADWDPGLPSSKAIGAAELIAHLRGELTLSDAADAAVVASRQYAKRQRTWFRSNMRAWRQVSLP</sequence>
<feature type="site" description="Interaction with substrate tRNA" evidence="10">
    <location>
        <position position="183"/>
    </location>
</feature>
<comment type="caution">
    <text evidence="14">The sequence shown here is derived from an EMBL/GenBank/DDBJ whole genome shotgun (WGS) entry which is preliminary data.</text>
</comment>
<evidence type="ECO:0000313" key="15">
    <source>
        <dbReference type="Proteomes" id="UP001515660"/>
    </source>
</evidence>
<reference evidence="14 15" key="1">
    <citation type="journal article" date="2022" name="Microorganisms">
        <title>Genome Sequence and Characterization of a Xanthorhodopsin-Containing, Aerobic Anoxygenic Phototrophic Rhodobacter Species, Isolated from Mesophilic Conditions at Yellowstone National Park.</title>
        <authorList>
            <person name="Kyndt J.A."/>
            <person name="Robertson S."/>
            <person name="Shoffstall I.B."/>
            <person name="Ramaley R.F."/>
            <person name="Meyer T.E."/>
        </authorList>
    </citation>
    <scope>NUCLEOTIDE SEQUENCE [LARGE SCALE GENOMIC DNA]</scope>
    <source>
        <strain evidence="14 15">M37P</strain>
    </source>
</reference>
<proteinExistence type="inferred from homology"/>
<evidence type="ECO:0000256" key="11">
    <source>
        <dbReference type="RuleBase" id="RU003783"/>
    </source>
</evidence>
<dbReference type="PANTHER" id="PTHR11088">
    <property type="entry name" value="TRNA DIMETHYLALLYLTRANSFERASE"/>
    <property type="match status" value="1"/>
</dbReference>
<evidence type="ECO:0000256" key="9">
    <source>
        <dbReference type="ARBA" id="ARBA00049563"/>
    </source>
</evidence>
<keyword evidence="8 10" id="KW-0460">Magnesium</keyword>
<comment type="caution">
    <text evidence="10">Lacks conserved residue(s) required for the propagation of feature annotation.</text>
</comment>
<dbReference type="SUPFAM" id="SSF52540">
    <property type="entry name" value="P-loop containing nucleoside triphosphate hydrolases"/>
    <property type="match status" value="1"/>
</dbReference>
<keyword evidence="15" id="KW-1185">Reference proteome</keyword>
<feature type="binding site" evidence="10">
    <location>
        <begin position="76"/>
        <end position="83"/>
    </location>
    <ligand>
        <name>ATP</name>
        <dbReference type="ChEBI" id="CHEBI:30616"/>
    </ligand>
</feature>
<dbReference type="NCBIfam" id="TIGR00174">
    <property type="entry name" value="miaA"/>
    <property type="match status" value="1"/>
</dbReference>
<dbReference type="Gene3D" id="1.10.20.140">
    <property type="match status" value="1"/>
</dbReference>
<dbReference type="Gene3D" id="3.40.50.300">
    <property type="entry name" value="P-loop containing nucleotide triphosphate hydrolases"/>
    <property type="match status" value="1"/>
</dbReference>
<evidence type="ECO:0000256" key="13">
    <source>
        <dbReference type="RuleBase" id="RU003785"/>
    </source>
</evidence>
<keyword evidence="6 10" id="KW-0547">Nucleotide-binding</keyword>
<evidence type="ECO:0000256" key="2">
    <source>
        <dbReference type="ARBA" id="ARBA00003213"/>
    </source>
</evidence>
<dbReference type="HAMAP" id="MF_00185">
    <property type="entry name" value="IPP_trans"/>
    <property type="match status" value="1"/>
</dbReference>
<dbReference type="InterPro" id="IPR027417">
    <property type="entry name" value="P-loop_NTPase"/>
</dbReference>
<dbReference type="EMBL" id="JAANHS010000007">
    <property type="protein sequence ID" value="NHB77364.1"/>
    <property type="molecule type" value="Genomic_DNA"/>
</dbReference>
<keyword evidence="7 10" id="KW-0067">ATP-binding</keyword>
<dbReference type="EC" id="2.5.1.75" evidence="10"/>
<evidence type="ECO:0000256" key="1">
    <source>
        <dbReference type="ARBA" id="ARBA00001946"/>
    </source>
</evidence>
<comment type="similarity">
    <text evidence="3 10 13">Belongs to the IPP transferase family.</text>
</comment>
<evidence type="ECO:0000256" key="8">
    <source>
        <dbReference type="ARBA" id="ARBA00022842"/>
    </source>
</evidence>
<comment type="cofactor">
    <cofactor evidence="1 10">
        <name>Mg(2+)</name>
        <dbReference type="ChEBI" id="CHEBI:18420"/>
    </cofactor>
</comment>
<accession>A0ABX0G810</accession>
<dbReference type="InterPro" id="IPR039657">
    <property type="entry name" value="Dimethylallyltransferase"/>
</dbReference>
<evidence type="ECO:0000256" key="7">
    <source>
        <dbReference type="ARBA" id="ARBA00022840"/>
    </source>
</evidence>
<name>A0ABX0G810_9RHOB</name>
<evidence type="ECO:0000256" key="10">
    <source>
        <dbReference type="HAMAP-Rule" id="MF_00185"/>
    </source>
</evidence>
<comment type="function">
    <text evidence="2 10 12">Catalyzes the transfer of a dimethylallyl group onto the adenine at position 37 in tRNAs that read codons beginning with uridine, leading to the formation of N6-(dimethylallyl)adenosine (i(6)A).</text>
</comment>
<organism evidence="14 15">
    <name type="scientific">Rhodobacter calidifons</name>
    <dbReference type="NCBI Taxonomy" id="2715277"/>
    <lineage>
        <taxon>Bacteria</taxon>
        <taxon>Pseudomonadati</taxon>
        <taxon>Pseudomonadota</taxon>
        <taxon>Alphaproteobacteria</taxon>
        <taxon>Rhodobacterales</taxon>
        <taxon>Rhodobacter group</taxon>
        <taxon>Rhodobacter</taxon>
    </lineage>
</organism>
<evidence type="ECO:0000256" key="12">
    <source>
        <dbReference type="RuleBase" id="RU003784"/>
    </source>
</evidence>
<keyword evidence="4 10" id="KW-0808">Transferase</keyword>
<dbReference type="Pfam" id="PF01715">
    <property type="entry name" value="IPPT"/>
    <property type="match status" value="1"/>
</dbReference>
<comment type="subunit">
    <text evidence="10">Monomer.</text>
</comment>
<dbReference type="GO" id="GO:0052381">
    <property type="term" value="F:tRNA dimethylallyltransferase activity"/>
    <property type="evidence" value="ECO:0007669"/>
    <property type="project" value="UniProtKB-EC"/>
</dbReference>
<evidence type="ECO:0000256" key="3">
    <source>
        <dbReference type="ARBA" id="ARBA00005842"/>
    </source>
</evidence>
<comment type="catalytic activity">
    <reaction evidence="9 10 11">
        <text>adenosine(37) in tRNA + dimethylallyl diphosphate = N(6)-dimethylallyladenosine(37) in tRNA + diphosphate</text>
        <dbReference type="Rhea" id="RHEA:26482"/>
        <dbReference type="Rhea" id="RHEA-COMP:10162"/>
        <dbReference type="Rhea" id="RHEA-COMP:10375"/>
        <dbReference type="ChEBI" id="CHEBI:33019"/>
        <dbReference type="ChEBI" id="CHEBI:57623"/>
        <dbReference type="ChEBI" id="CHEBI:74411"/>
        <dbReference type="ChEBI" id="CHEBI:74415"/>
        <dbReference type="EC" id="2.5.1.75"/>
    </reaction>
</comment>